<keyword evidence="3" id="KW-1185">Reference proteome</keyword>
<gene>
    <name evidence="2" type="ORF">RYS15_06875</name>
</gene>
<dbReference type="InterPro" id="IPR024685">
    <property type="entry name" value="Adenylate_cyclase_1_N"/>
</dbReference>
<feature type="domain" description="Adenylate cyclase class-I N-terminal" evidence="1">
    <location>
        <begin position="21"/>
        <end position="216"/>
    </location>
</feature>
<evidence type="ECO:0000313" key="3">
    <source>
        <dbReference type="Proteomes" id="UP001269819"/>
    </source>
</evidence>
<dbReference type="Pfam" id="PF01295">
    <property type="entry name" value="Adenylate_cycl"/>
    <property type="match status" value="1"/>
</dbReference>
<evidence type="ECO:0000259" key="1">
    <source>
        <dbReference type="Pfam" id="PF12633"/>
    </source>
</evidence>
<protein>
    <submittedName>
        <fullName evidence="2">Class I adenylate cyclase</fullName>
    </submittedName>
</protein>
<accession>A0ABU3VVU4</accession>
<sequence length="953" mass="108228">MTAHTRPIALDFDEGIDRKTLRRLRDRFLAVNRARWQRAHSALTYRQQVVLDILPLVFHLNHPSLPGYLDRDCPYGLSHYQPGDEALGAAQRLARSFAYRDTGKRRPDLHGLFLMGSPGSLGHSVASDLDVWLCHDPQLPAVAVAQLERKAEAVSAWAESYGVELHVFVFSADDWRQRQQRAEVTGENCGSAQHYLLLDEFYRTGIHLGGRYPLWWLVPVADEPDYQARLRQLVDCRFIRADEYIDFGSVPRIPEEEFLGAGVWQLYKGIDSPWKSILKLLLIECYASHRDAGPLALTFKAAVYGGETRADYLDPYVLLYQRLEQWLLAEEAPDRLELVRRSLYLKVGLPLTRTEHSAEGWQGCLLNRLVAAWEWDRKTLSFLDNRQRWRVEDVIQMRRLVVNELTHSYRLLSRLARDHGSAAAISQRDMNLLGRKLYAVFQRKAGKVELINPNLAPSLEEENLSFHHASEQGGSANGGWRLYRDLENPADAFWQPVIRRAQSLTELVLWCHCNGLLTRATRLNVRAGETAASVAETREMREALEAALPVPLQPPSREALQRPARPARLLLLVNVALDPQARLTERGLHKLSSRSDSLGFSGGRENLVQGIDQVTLNTWHEVSLQHYAAGDTLIQCLKNVLAMVAATPETMPELTVHSDSSGHGPIIARRVSALFTDVMRQFFVGGLGPHPLRYVIEVDRRYFVLQFSDREPGFTVLDSVDALLAHLGSPQPGYVPVVFDRQALLDDPALRTVCQASEPESVQVFYQVQGRRVRLWVVDEVGSLCHWQETFVSRRQLLMPLLRFLDTLIERRQLRRSLGGLGDISGIRCYELVARDGQWLAERRQVSADEPARRVLEVQAVGVRQDGAGLAFDLYCNDQEFAAQEYGDQLMAAVAHYIRSLRPSGDPYPVYLNDVHLPHDLEPMAYQQDLQTCQYLSYRHRLETELNRALGNA</sequence>
<name>A0ABU3VVU4_9GAMM</name>
<dbReference type="InterPro" id="IPR000274">
    <property type="entry name" value="Adenylate_cyclase_1"/>
</dbReference>
<organism evidence="2 3">
    <name type="scientific">Marinobacter xestospongiae</name>
    <dbReference type="NCBI Taxonomy" id="994319"/>
    <lineage>
        <taxon>Bacteria</taxon>
        <taxon>Pseudomonadati</taxon>
        <taxon>Pseudomonadota</taxon>
        <taxon>Gammaproteobacteria</taxon>
        <taxon>Pseudomonadales</taxon>
        <taxon>Marinobacteraceae</taxon>
        <taxon>Marinobacter</taxon>
    </lineage>
</organism>
<dbReference type="PANTHER" id="PTHR38760:SF1">
    <property type="entry name" value="ADENYLATE CYCLASE"/>
    <property type="match status" value="1"/>
</dbReference>
<evidence type="ECO:0000313" key="2">
    <source>
        <dbReference type="EMBL" id="MDV2078400.1"/>
    </source>
</evidence>
<dbReference type="EMBL" id="JAWIIJ010000003">
    <property type="protein sequence ID" value="MDV2078400.1"/>
    <property type="molecule type" value="Genomic_DNA"/>
</dbReference>
<comment type="caution">
    <text evidence="2">The sequence shown here is derived from an EMBL/GenBank/DDBJ whole genome shotgun (WGS) entry which is preliminary data.</text>
</comment>
<dbReference type="PIRSF" id="PIRSF001444">
    <property type="entry name" value="Adenylate_cycl"/>
    <property type="match status" value="1"/>
</dbReference>
<dbReference type="PANTHER" id="PTHR38760">
    <property type="entry name" value="ADENYLATE CYCLASE"/>
    <property type="match status" value="1"/>
</dbReference>
<dbReference type="RefSeq" id="WP_316973172.1">
    <property type="nucleotide sequence ID" value="NZ_JAWIIJ010000003.1"/>
</dbReference>
<dbReference type="Pfam" id="PF12633">
    <property type="entry name" value="Adenyl_cycl_N"/>
    <property type="match status" value="1"/>
</dbReference>
<proteinExistence type="predicted"/>
<dbReference type="Proteomes" id="UP001269819">
    <property type="component" value="Unassembled WGS sequence"/>
</dbReference>
<reference evidence="2 3" key="1">
    <citation type="submission" date="2023-10" db="EMBL/GenBank/DDBJ databases">
        <title>Characteristics and mechanism of a salt-tolerant marine origin heterotrophic nitrifying- aerobic denitrifying bacteria Marinobacter xestospongiae HN1.</title>
        <authorList>
            <person name="Qi R."/>
        </authorList>
    </citation>
    <scope>NUCLEOTIDE SEQUENCE [LARGE SCALE GENOMIC DNA]</scope>
    <source>
        <strain evidence="2 3">HN1</strain>
    </source>
</reference>